<dbReference type="PANTHER" id="PTHR30405">
    <property type="entry name" value="TRANSPOSASE"/>
    <property type="match status" value="1"/>
</dbReference>
<evidence type="ECO:0000259" key="7">
    <source>
        <dbReference type="Pfam" id="PF07282"/>
    </source>
</evidence>
<feature type="domain" description="Cas12f1-like TNB" evidence="7">
    <location>
        <begin position="300"/>
        <end position="365"/>
    </location>
</feature>
<dbReference type="GO" id="GO:0003677">
    <property type="term" value="F:DNA binding"/>
    <property type="evidence" value="ECO:0007669"/>
    <property type="project" value="UniProtKB-KW"/>
</dbReference>
<feature type="domain" description="Probable transposase IS891/IS1136/IS1341" evidence="6">
    <location>
        <begin position="177"/>
        <end position="281"/>
    </location>
</feature>
<dbReference type="GO" id="GO:0006310">
    <property type="term" value="P:DNA recombination"/>
    <property type="evidence" value="ECO:0007669"/>
    <property type="project" value="UniProtKB-KW"/>
</dbReference>
<evidence type="ECO:0000256" key="3">
    <source>
        <dbReference type="ARBA" id="ARBA00022578"/>
    </source>
</evidence>
<evidence type="ECO:0000313" key="8">
    <source>
        <dbReference type="EMBL" id="MXY93775.1"/>
    </source>
</evidence>
<protein>
    <submittedName>
        <fullName evidence="8">IS200/IS605 family element transposase accessory protein TnpB</fullName>
    </submittedName>
</protein>
<comment type="similarity">
    <text evidence="2">In the N-terminal section; belongs to the transposase 2 family.</text>
</comment>
<evidence type="ECO:0000256" key="2">
    <source>
        <dbReference type="ARBA" id="ARBA00011044"/>
    </source>
</evidence>
<proteinExistence type="inferred from homology"/>
<evidence type="ECO:0000256" key="5">
    <source>
        <dbReference type="ARBA" id="ARBA00023172"/>
    </source>
</evidence>
<dbReference type="Pfam" id="PF01385">
    <property type="entry name" value="OrfB_IS605"/>
    <property type="match status" value="1"/>
</dbReference>
<keyword evidence="3" id="KW-0815">Transposition</keyword>
<keyword evidence="5" id="KW-0233">DNA recombination</keyword>
<dbReference type="GO" id="GO:0032196">
    <property type="term" value="P:transposition"/>
    <property type="evidence" value="ECO:0007669"/>
    <property type="project" value="UniProtKB-KW"/>
</dbReference>
<accession>A0A6B0YUH8</accession>
<comment type="similarity">
    <text evidence="1">In the C-terminal section; belongs to the transposase 35 family.</text>
</comment>
<evidence type="ECO:0000259" key="6">
    <source>
        <dbReference type="Pfam" id="PF01385"/>
    </source>
</evidence>
<gene>
    <name evidence="8" type="ORF">F4Y42_10040</name>
</gene>
<sequence>MDLPHSTTIHRTYQVRGYTSASGHARVREVLRVCQQLYNRALGECRAIYRLTGKTVSKYTQMKWLTTWRRESQKLGDIDVRVARGALVRLDRAYQAFFRRVKAGEGFGLPRFKPIQRYRSIELSAVRPGMVKGNKIRIKGLPLIRIKPSRPLPDAELKGIHLVQNGKILSVNLVYAEAAQPPPASERAVGIDMGVNERMTFSTGETVARRTPDRARERRLRRAVARKQKGSKSRRKAVETLARHKRKEAVRNRNDCHAITSALAAQYGLICIERLRINNLTASGGTRKRGLNREMLGQTWGVIRQQLSYKAEWAGRQLVEVDPAYTSRTCSECREVQPKPRVYRLFRCSGCGHVEDRDVNAARNILERGRGFAAGGATVEVVDSCRAAGNIS</sequence>
<evidence type="ECO:0000256" key="4">
    <source>
        <dbReference type="ARBA" id="ARBA00023125"/>
    </source>
</evidence>
<organism evidence="8">
    <name type="scientific">Caldilineaceae bacterium SB0664_bin_27</name>
    <dbReference type="NCBI Taxonomy" id="2605260"/>
    <lineage>
        <taxon>Bacteria</taxon>
        <taxon>Bacillati</taxon>
        <taxon>Chloroflexota</taxon>
        <taxon>Caldilineae</taxon>
        <taxon>Caldilineales</taxon>
        <taxon>Caldilineaceae</taxon>
    </lineage>
</organism>
<dbReference type="NCBIfam" id="NF040570">
    <property type="entry name" value="guided_TnpB"/>
    <property type="match status" value="1"/>
</dbReference>
<dbReference type="InterPro" id="IPR010095">
    <property type="entry name" value="Cas12f1-like_TNB"/>
</dbReference>
<name>A0A6B0YUH8_9CHLR</name>
<dbReference type="InterPro" id="IPR001959">
    <property type="entry name" value="Transposase"/>
</dbReference>
<keyword evidence="4" id="KW-0238">DNA-binding</keyword>
<evidence type="ECO:0000256" key="1">
    <source>
        <dbReference type="ARBA" id="ARBA00008761"/>
    </source>
</evidence>
<dbReference type="Pfam" id="PF07282">
    <property type="entry name" value="Cas12f1-like_TNB"/>
    <property type="match status" value="1"/>
</dbReference>
<dbReference type="PANTHER" id="PTHR30405:SF25">
    <property type="entry name" value="RNA-GUIDED DNA ENDONUCLEASE INSQ-RELATED"/>
    <property type="match status" value="1"/>
</dbReference>
<comment type="caution">
    <text evidence="8">The sequence shown here is derived from an EMBL/GenBank/DDBJ whole genome shotgun (WGS) entry which is preliminary data.</text>
</comment>
<reference evidence="8" key="1">
    <citation type="submission" date="2019-09" db="EMBL/GenBank/DDBJ databases">
        <title>Characterisation of the sponge microbiome using genome-centric metagenomics.</title>
        <authorList>
            <person name="Engelberts J.P."/>
            <person name="Robbins S.J."/>
            <person name="De Goeij J.M."/>
            <person name="Aranda M."/>
            <person name="Bell S.C."/>
            <person name="Webster N.S."/>
        </authorList>
    </citation>
    <scope>NUCLEOTIDE SEQUENCE</scope>
    <source>
        <strain evidence="8">SB0664_bin_27</strain>
    </source>
</reference>
<dbReference type="AlphaFoldDB" id="A0A6B0YUH8"/>
<dbReference type="EMBL" id="VXRG01000086">
    <property type="protein sequence ID" value="MXY93775.1"/>
    <property type="molecule type" value="Genomic_DNA"/>
</dbReference>
<dbReference type="InterPro" id="IPR051399">
    <property type="entry name" value="RNA-guided_DNA_endo/Transpos"/>
</dbReference>